<evidence type="ECO:0000313" key="3">
    <source>
        <dbReference type="Proteomes" id="UP001595462"/>
    </source>
</evidence>
<dbReference type="Gene3D" id="3.30.70.1320">
    <property type="entry name" value="Multidrug efflux transporter AcrB pore domain like"/>
    <property type="match status" value="1"/>
</dbReference>
<dbReference type="Proteomes" id="UP001595462">
    <property type="component" value="Unassembled WGS sequence"/>
</dbReference>
<dbReference type="RefSeq" id="WP_380686678.1">
    <property type="nucleotide sequence ID" value="NZ_JBHRSS010000003.1"/>
</dbReference>
<feature type="transmembrane region" description="Helical" evidence="1">
    <location>
        <begin position="887"/>
        <end position="905"/>
    </location>
</feature>
<organism evidence="2 3">
    <name type="scientific">Salinisphaera aquimarina</name>
    <dbReference type="NCBI Taxonomy" id="2094031"/>
    <lineage>
        <taxon>Bacteria</taxon>
        <taxon>Pseudomonadati</taxon>
        <taxon>Pseudomonadota</taxon>
        <taxon>Gammaproteobacteria</taxon>
        <taxon>Salinisphaerales</taxon>
        <taxon>Salinisphaeraceae</taxon>
        <taxon>Salinisphaera</taxon>
    </lineage>
</organism>
<sequence length="1034" mass="109197">MLSLIVRFAIRLRGVVLALAVLMLGYGAWQLTHAGLDIFPEFSPQQVIIQTEAPGLTAEQVEVQVSQPIENALSGLMGVELTRSQSIQGLSVATLIFAADTDTFRNRQIVAERLTTLGDALPPGVQAPVMVPLSSSSATVMTIGVTSKTRSLMDLRDLVDGTLVPRLLSVPGVADVNVFGGDIRQLQIQIDPARLRRFGVSVAQLRAAAMAATGVRGAGVLANANQQIALTVAGVPGTAQTLAGVVLDPESGLTLGDVADVKEAAAPAIGAAQIGGEPGVVLMVIGQYQANTLSVSNAVEDALEELGTIFAQRGIVLHDHLFRPADYIEASFTNIVGHLLIGALFVIAVLFGFLYNWRAAAISAIAIPLSLLGATILLLALGVNLNVMVLGGLAIALGEVVDDAIIDTENIFRRLRENAAQANPRSIGQVIFTASMEVRGSVVYATFIVILAFVPLLTLGGVAGRLFAPLGLAYILAILISLAVALTVTPALSYLLLARGRLRDGDPPLIGWLKPRYGRVLGAVEKRPRAAIAAALLVSAIGVAVLPFFGGAFLPELREGHYIVHTTSLPGTSLDETIRMGKRLTAKWLAIDGIRSVSQWAGRAERGADTYGTHYSEYELDFTRGLSGAEQQRVIDDLEAVLAGFPGITYEANTFLTERVDETISGYTSPVVVNIFGHDLAELDRLAGSVAGVIRGIPGATAVQLRSPPGTPLLTVRLHPTALAAAGIRPLDAVDTIQSAYRGDVVGRYYQGNRVRDVTLILDPALRRDPAQVGDLPLASGDGTLVMLSSVADIRQTPGRYNVLHEGGQRVQTVTANVDGRDLASFYAELQAKVLENVEFSADTYPEFTGAALAQAQSRRELILHSLLAGGGILILLFVALRRPRNVFLVLLNLPFSLVGGVLAALATGGWLSIGSLVGFVTLFGITVRNSIMLTSHYQHLVEAEGQPWNAATARRGAAERLTAILVTATVTALAMLPIAIGSDNPGREIMGPMAAIIIGGLLSSTVLNLLVLPALLLRYGHFEAPDTAIEPES</sequence>
<dbReference type="Gene3D" id="1.20.1640.10">
    <property type="entry name" value="Multidrug efflux transporter AcrB transmembrane domain"/>
    <property type="match status" value="2"/>
</dbReference>
<keyword evidence="1" id="KW-0472">Membrane</keyword>
<feature type="transmembrane region" description="Helical" evidence="1">
    <location>
        <begin position="387"/>
        <end position="406"/>
    </location>
</feature>
<evidence type="ECO:0000313" key="2">
    <source>
        <dbReference type="EMBL" id="MFC3103038.1"/>
    </source>
</evidence>
<feature type="transmembrane region" description="Helical" evidence="1">
    <location>
        <begin position="362"/>
        <end position="381"/>
    </location>
</feature>
<gene>
    <name evidence="2" type="ORF">ACFOSU_03955</name>
</gene>
<dbReference type="InterPro" id="IPR001036">
    <property type="entry name" value="Acrflvin-R"/>
</dbReference>
<dbReference type="Gene3D" id="3.30.2090.10">
    <property type="entry name" value="Multidrug efflux transporter AcrB TolC docking domain, DN and DC subdomains"/>
    <property type="match status" value="2"/>
</dbReference>
<proteinExistence type="predicted"/>
<dbReference type="PRINTS" id="PR00702">
    <property type="entry name" value="ACRIFLAVINRP"/>
</dbReference>
<dbReference type="PANTHER" id="PTHR32063">
    <property type="match status" value="1"/>
</dbReference>
<name>A0ABV7EK42_9GAMM</name>
<feature type="transmembrane region" description="Helical" evidence="1">
    <location>
        <begin position="911"/>
        <end position="928"/>
    </location>
</feature>
<evidence type="ECO:0000256" key="1">
    <source>
        <dbReference type="SAM" id="Phobius"/>
    </source>
</evidence>
<dbReference type="InterPro" id="IPR027463">
    <property type="entry name" value="AcrB_DN_DC_subdom"/>
</dbReference>
<dbReference type="Gene3D" id="3.30.70.1440">
    <property type="entry name" value="Multidrug efflux transporter AcrB pore domain"/>
    <property type="match status" value="1"/>
</dbReference>
<dbReference type="Gene3D" id="3.30.70.1430">
    <property type="entry name" value="Multidrug efflux transporter AcrB pore domain"/>
    <property type="match status" value="2"/>
</dbReference>
<dbReference type="EMBL" id="JBHRSS010000003">
    <property type="protein sequence ID" value="MFC3103038.1"/>
    <property type="molecule type" value="Genomic_DNA"/>
</dbReference>
<dbReference type="SUPFAM" id="SSF82866">
    <property type="entry name" value="Multidrug efflux transporter AcrB transmembrane domain"/>
    <property type="match status" value="2"/>
</dbReference>
<dbReference type="SUPFAM" id="SSF82714">
    <property type="entry name" value="Multidrug efflux transporter AcrB TolC docking domain, DN and DC subdomains"/>
    <property type="match status" value="2"/>
</dbReference>
<dbReference type="PANTHER" id="PTHR32063:SF4">
    <property type="entry name" value="SLR6043 PROTEIN"/>
    <property type="match status" value="1"/>
</dbReference>
<feature type="transmembrane region" description="Helical" evidence="1">
    <location>
        <begin position="473"/>
        <end position="497"/>
    </location>
</feature>
<feature type="transmembrane region" description="Helical" evidence="1">
    <location>
        <begin position="531"/>
        <end position="554"/>
    </location>
</feature>
<feature type="transmembrane region" description="Helical" evidence="1">
    <location>
        <begin position="442"/>
        <end position="467"/>
    </location>
</feature>
<dbReference type="SUPFAM" id="SSF82693">
    <property type="entry name" value="Multidrug efflux transporter AcrB pore domain, PN1, PN2, PC1 and PC2 subdomains"/>
    <property type="match status" value="2"/>
</dbReference>
<feature type="transmembrane region" description="Helical" evidence="1">
    <location>
        <begin position="335"/>
        <end position="355"/>
    </location>
</feature>
<dbReference type="Pfam" id="PF00873">
    <property type="entry name" value="ACR_tran"/>
    <property type="match status" value="1"/>
</dbReference>
<keyword evidence="1" id="KW-1133">Transmembrane helix</keyword>
<keyword evidence="3" id="KW-1185">Reference proteome</keyword>
<feature type="transmembrane region" description="Helical" evidence="1">
    <location>
        <begin position="862"/>
        <end position="880"/>
    </location>
</feature>
<feature type="transmembrane region" description="Helical" evidence="1">
    <location>
        <begin position="994"/>
        <end position="1018"/>
    </location>
</feature>
<comment type="caution">
    <text evidence="2">The sequence shown here is derived from an EMBL/GenBank/DDBJ whole genome shotgun (WGS) entry which is preliminary data.</text>
</comment>
<protein>
    <submittedName>
        <fullName evidence="2">Efflux RND transporter permease subunit</fullName>
    </submittedName>
</protein>
<accession>A0ABV7EK42</accession>
<feature type="transmembrane region" description="Helical" evidence="1">
    <location>
        <begin position="962"/>
        <end position="982"/>
    </location>
</feature>
<reference evidence="3" key="1">
    <citation type="journal article" date="2019" name="Int. J. Syst. Evol. Microbiol.">
        <title>The Global Catalogue of Microorganisms (GCM) 10K type strain sequencing project: providing services to taxonomists for standard genome sequencing and annotation.</title>
        <authorList>
            <consortium name="The Broad Institute Genomics Platform"/>
            <consortium name="The Broad Institute Genome Sequencing Center for Infectious Disease"/>
            <person name="Wu L."/>
            <person name="Ma J."/>
        </authorList>
    </citation>
    <scope>NUCLEOTIDE SEQUENCE [LARGE SCALE GENOMIC DNA]</scope>
    <source>
        <strain evidence="3">KCTC 52640</strain>
    </source>
</reference>
<keyword evidence="1" id="KW-0812">Transmembrane</keyword>